<dbReference type="InterPro" id="IPR011991">
    <property type="entry name" value="ArsR-like_HTH"/>
</dbReference>
<sequence length="251" mass="26477">MSEGQGIGDRHAALASDARRRVLELIAGAREPVDATAVAASIGLHVTTARFHLDQLEGAGLIRRAVDRTGIRGRPRILFTVNPAVREDGVQRLLSHALVGALAEDDDGGRARAIRAGERWSAAFDPEARESEPGTGAAGGASDLGPLVRILDGLGFDPIAQSPAASPVEPASPTATDARDGLVVELRACPFRDEARHTPAVVCSLHLGLIRGIARSGGHDPDDVELRPFVRPELCEVRLRGDWVPVDSSGK</sequence>
<organism evidence="3 4">
    <name type="scientific">Cryobacterium zhongshanensis</name>
    <dbReference type="NCBI Taxonomy" id="2928153"/>
    <lineage>
        <taxon>Bacteria</taxon>
        <taxon>Bacillati</taxon>
        <taxon>Actinomycetota</taxon>
        <taxon>Actinomycetes</taxon>
        <taxon>Micrococcales</taxon>
        <taxon>Microbacteriaceae</taxon>
        <taxon>Cryobacterium</taxon>
    </lineage>
</organism>
<proteinExistence type="predicted"/>
<gene>
    <name evidence="3" type="ORF">MQH31_03210</name>
</gene>
<dbReference type="RefSeq" id="WP_243010883.1">
    <property type="nucleotide sequence ID" value="NZ_JALGAR010000001.1"/>
</dbReference>
<feature type="region of interest" description="Disordered" evidence="1">
    <location>
        <begin position="123"/>
        <end position="143"/>
    </location>
</feature>
<protein>
    <submittedName>
        <fullName evidence="3">Helix-turn-helix domain-containing protein</fullName>
    </submittedName>
</protein>
<dbReference type="AlphaFoldDB" id="A0AA41QSF1"/>
<evidence type="ECO:0000259" key="2">
    <source>
        <dbReference type="SMART" id="SM00418"/>
    </source>
</evidence>
<dbReference type="SMART" id="SM00418">
    <property type="entry name" value="HTH_ARSR"/>
    <property type="match status" value="1"/>
</dbReference>
<dbReference type="Pfam" id="PF12840">
    <property type="entry name" value="HTH_20"/>
    <property type="match status" value="1"/>
</dbReference>
<evidence type="ECO:0000313" key="3">
    <source>
        <dbReference type="EMBL" id="MCI4656822.1"/>
    </source>
</evidence>
<keyword evidence="4" id="KW-1185">Reference proteome</keyword>
<feature type="domain" description="HTH arsR-type" evidence="2">
    <location>
        <begin position="9"/>
        <end position="94"/>
    </location>
</feature>
<comment type="caution">
    <text evidence="3">The sequence shown here is derived from an EMBL/GenBank/DDBJ whole genome shotgun (WGS) entry which is preliminary data.</text>
</comment>
<dbReference type="CDD" id="cd00090">
    <property type="entry name" value="HTH_ARSR"/>
    <property type="match status" value="1"/>
</dbReference>
<name>A0AA41QSF1_9MICO</name>
<dbReference type="SUPFAM" id="SSF46785">
    <property type="entry name" value="Winged helix' DNA-binding domain"/>
    <property type="match status" value="1"/>
</dbReference>
<accession>A0AA41QSF1</accession>
<dbReference type="EMBL" id="JALGAR010000001">
    <property type="protein sequence ID" value="MCI4656822.1"/>
    <property type="molecule type" value="Genomic_DNA"/>
</dbReference>
<reference evidence="3" key="1">
    <citation type="submission" date="2022-03" db="EMBL/GenBank/DDBJ databases">
        <title>Cryobacterium sp. nov. strain ZS14-85, isolated from Antarctic soil.</title>
        <authorList>
            <person name="Li J."/>
            <person name="Niu G."/>
        </authorList>
    </citation>
    <scope>NUCLEOTIDE SEQUENCE</scope>
    <source>
        <strain evidence="3">ZS14-85</strain>
    </source>
</reference>
<evidence type="ECO:0000256" key="1">
    <source>
        <dbReference type="SAM" id="MobiDB-lite"/>
    </source>
</evidence>
<evidence type="ECO:0000313" key="4">
    <source>
        <dbReference type="Proteomes" id="UP001165341"/>
    </source>
</evidence>
<dbReference type="Proteomes" id="UP001165341">
    <property type="component" value="Unassembled WGS sequence"/>
</dbReference>
<dbReference type="Gene3D" id="1.10.10.10">
    <property type="entry name" value="Winged helix-like DNA-binding domain superfamily/Winged helix DNA-binding domain"/>
    <property type="match status" value="1"/>
</dbReference>
<dbReference type="GO" id="GO:0003700">
    <property type="term" value="F:DNA-binding transcription factor activity"/>
    <property type="evidence" value="ECO:0007669"/>
    <property type="project" value="InterPro"/>
</dbReference>
<dbReference type="InterPro" id="IPR036388">
    <property type="entry name" value="WH-like_DNA-bd_sf"/>
</dbReference>
<dbReference type="InterPro" id="IPR001845">
    <property type="entry name" value="HTH_ArsR_DNA-bd_dom"/>
</dbReference>
<dbReference type="InterPro" id="IPR036390">
    <property type="entry name" value="WH_DNA-bd_sf"/>
</dbReference>